<evidence type="ECO:0000313" key="9">
    <source>
        <dbReference type="EMBL" id="MBW4467176.1"/>
    </source>
</evidence>
<feature type="domain" description="PurM-like N-terminal" evidence="6">
    <location>
        <begin position="455"/>
        <end position="563"/>
    </location>
</feature>
<evidence type="ECO:0000259" key="8">
    <source>
        <dbReference type="Pfam" id="PF07992"/>
    </source>
</evidence>
<dbReference type="Gene3D" id="3.30.1330.10">
    <property type="entry name" value="PurM-like, N-terminal domain"/>
    <property type="match status" value="1"/>
</dbReference>
<accession>A0A951U645</accession>
<dbReference type="SUPFAM" id="SSF56042">
    <property type="entry name" value="PurM C-terminal domain-like"/>
    <property type="match status" value="1"/>
</dbReference>
<dbReference type="AlphaFoldDB" id="A0A951U645"/>
<keyword evidence="5" id="KW-0711">Selenium</keyword>
<evidence type="ECO:0000259" key="6">
    <source>
        <dbReference type="Pfam" id="PF00586"/>
    </source>
</evidence>
<evidence type="ECO:0000259" key="7">
    <source>
        <dbReference type="Pfam" id="PF02769"/>
    </source>
</evidence>
<evidence type="ECO:0000256" key="4">
    <source>
        <dbReference type="ARBA" id="ARBA00022840"/>
    </source>
</evidence>
<dbReference type="Pfam" id="PF00586">
    <property type="entry name" value="AIRS"/>
    <property type="match status" value="1"/>
</dbReference>
<dbReference type="Pfam" id="PF02769">
    <property type="entry name" value="AIRS_C"/>
    <property type="match status" value="1"/>
</dbReference>
<comment type="caution">
    <text evidence="9">The sequence shown here is derived from an EMBL/GenBank/DDBJ whole genome shotgun (WGS) entry which is preliminary data.</text>
</comment>
<sequence>MQQIQPLTQHLVLIGGGHSHAIALKQLGMKPIPGLRITLISDVAQTPYSGMLPGYVAGLYDFDACHIDLRPLCQFAGAALVRDRAVGLDLEANRVLLANQSPVAFDLLSLDLGSTPAVLDLPGAAELTIPVKPISRFLSQWDQLVERVRQQPQPLRLAVVGGGAGGVELTLAIHARLTRLYTELHQPSRYLELHLLHRGRRLVPERAAGLGRDLEQILSDQGVRVHLDQNVSKILAGAANSDSEGWIEKKICCESGMSLEVDQIFWVTQAAATSWLAESGLATDERGFVQVNDCLQSVSHPQVLAAGDVATMVQHPRPKAGVFAVRQGKPLVENLRRAISGQALQPFTPQKEFLILLGTGNGTAFASRGGLSLPALPLLWHWKDRIDRNFMAQFNDLKPMAERAGANGNGANGPDAQMPCAGCGSKVGSSVLQQALTRIQPAARPDLLIGLAAADDAAVLQVPAGQVMVQTVDYFRALISDPFLFGQIAANHCLSDLFAMGAEPQSALAIVSLPYAAPAQQAELLYQLLSGAELVLSQAGAALVGGHTTLGHELAFGLTCNGLADPAQLWRKGGMQPHQALILTKPLGTGTLFAAEMQLKAQGRWIEAAIDSMRRSNQAAVACLRQHGATACTDVTGFGLLGHLLEMLGASGLDASLDLSTLPLIDGAETALKQGIFSSLHPQNARQSSQISNLAAVSQHPVYPILFDPQTSGGLLAALPLDAAPDCLDALKGAGYDQSAIIGQSYLPSEVNPTPVSRDYCCVKGS</sequence>
<dbReference type="PANTHER" id="PTHR10256">
    <property type="entry name" value="SELENIDE, WATER DIKINASE"/>
    <property type="match status" value="1"/>
</dbReference>
<evidence type="ECO:0000256" key="5">
    <source>
        <dbReference type="ARBA" id="ARBA00023266"/>
    </source>
</evidence>
<dbReference type="GO" id="GO:0005737">
    <property type="term" value="C:cytoplasm"/>
    <property type="evidence" value="ECO:0007669"/>
    <property type="project" value="TreeGrafter"/>
</dbReference>
<dbReference type="Pfam" id="PF07992">
    <property type="entry name" value="Pyr_redox_2"/>
    <property type="match status" value="1"/>
</dbReference>
<dbReference type="SUPFAM" id="SSF55326">
    <property type="entry name" value="PurM N-terminal domain-like"/>
    <property type="match status" value="1"/>
</dbReference>
<evidence type="ECO:0000256" key="2">
    <source>
        <dbReference type="ARBA" id="ARBA00022741"/>
    </source>
</evidence>
<proteinExistence type="predicted"/>
<dbReference type="NCBIfam" id="TIGR00476">
    <property type="entry name" value="selD"/>
    <property type="match status" value="1"/>
</dbReference>
<gene>
    <name evidence="9" type="primary">selD</name>
    <name evidence="9" type="ORF">KME07_17255</name>
</gene>
<feature type="domain" description="PurM-like C-terminal" evidence="7">
    <location>
        <begin position="576"/>
        <end position="744"/>
    </location>
</feature>
<keyword evidence="2" id="KW-0547">Nucleotide-binding</keyword>
<protein>
    <submittedName>
        <fullName evidence="9">Selenide, water dikinase SelD</fullName>
        <ecNumber evidence="9">2.7.9.3</ecNumber>
    </submittedName>
</protein>
<reference evidence="9" key="2">
    <citation type="journal article" date="2022" name="Microbiol. Resour. Announc.">
        <title>Metagenome Sequencing to Explore Phylogenomics of Terrestrial Cyanobacteria.</title>
        <authorList>
            <person name="Ward R.D."/>
            <person name="Stajich J.E."/>
            <person name="Johansen J.R."/>
            <person name="Huntemann M."/>
            <person name="Clum A."/>
            <person name="Foster B."/>
            <person name="Foster B."/>
            <person name="Roux S."/>
            <person name="Palaniappan K."/>
            <person name="Varghese N."/>
            <person name="Mukherjee S."/>
            <person name="Reddy T.B.K."/>
            <person name="Daum C."/>
            <person name="Copeland A."/>
            <person name="Chen I.A."/>
            <person name="Ivanova N.N."/>
            <person name="Kyrpides N.C."/>
            <person name="Shapiro N."/>
            <person name="Eloe-Fadrosh E.A."/>
            <person name="Pietrasiak N."/>
        </authorList>
    </citation>
    <scope>NUCLEOTIDE SEQUENCE</scope>
    <source>
        <strain evidence="9">GSE-TBD4-15B</strain>
    </source>
</reference>
<dbReference type="GO" id="GO:0016491">
    <property type="term" value="F:oxidoreductase activity"/>
    <property type="evidence" value="ECO:0007669"/>
    <property type="project" value="InterPro"/>
</dbReference>
<dbReference type="SUPFAM" id="SSF51905">
    <property type="entry name" value="FAD/NAD(P)-binding domain"/>
    <property type="match status" value="2"/>
</dbReference>
<dbReference type="PANTHER" id="PTHR10256:SF0">
    <property type="entry name" value="INACTIVE SELENIDE, WATER DIKINASE-LIKE PROTEIN-RELATED"/>
    <property type="match status" value="1"/>
</dbReference>
<feature type="domain" description="FAD/NAD(P)-binding" evidence="8">
    <location>
        <begin position="10"/>
        <end position="328"/>
    </location>
</feature>
<dbReference type="InterPro" id="IPR017584">
    <property type="entry name" value="Pyridine_nucleo_diS_OxRdtase_N"/>
</dbReference>
<organism evidence="9 10">
    <name type="scientific">Pegethrix bostrychoides GSE-TBD4-15B</name>
    <dbReference type="NCBI Taxonomy" id="2839662"/>
    <lineage>
        <taxon>Bacteria</taxon>
        <taxon>Bacillati</taxon>
        <taxon>Cyanobacteriota</taxon>
        <taxon>Cyanophyceae</taxon>
        <taxon>Oculatellales</taxon>
        <taxon>Oculatellaceae</taxon>
        <taxon>Pegethrix</taxon>
    </lineage>
</organism>
<dbReference type="InterPro" id="IPR023753">
    <property type="entry name" value="FAD/NAD-binding_dom"/>
</dbReference>
<dbReference type="InterPro" id="IPR036188">
    <property type="entry name" value="FAD/NAD-bd_sf"/>
</dbReference>
<dbReference type="EMBL" id="JAHHHV010000074">
    <property type="protein sequence ID" value="MBW4467176.1"/>
    <property type="molecule type" value="Genomic_DNA"/>
</dbReference>
<dbReference type="InterPro" id="IPR016188">
    <property type="entry name" value="PurM-like_N"/>
</dbReference>
<dbReference type="GO" id="GO:0005524">
    <property type="term" value="F:ATP binding"/>
    <property type="evidence" value="ECO:0007669"/>
    <property type="project" value="UniProtKB-KW"/>
</dbReference>
<dbReference type="GO" id="GO:0004756">
    <property type="term" value="F:selenide, water dikinase activity"/>
    <property type="evidence" value="ECO:0007669"/>
    <property type="project" value="UniProtKB-EC"/>
</dbReference>
<dbReference type="EC" id="2.7.9.3" evidence="9"/>
<name>A0A951U645_9CYAN</name>
<dbReference type="NCBIfam" id="TIGR03169">
    <property type="entry name" value="Nterm_to_SelD"/>
    <property type="match status" value="1"/>
</dbReference>
<dbReference type="Gene3D" id="3.50.50.100">
    <property type="match status" value="1"/>
</dbReference>
<evidence type="ECO:0000256" key="1">
    <source>
        <dbReference type="ARBA" id="ARBA00022679"/>
    </source>
</evidence>
<reference evidence="9" key="1">
    <citation type="submission" date="2021-05" db="EMBL/GenBank/DDBJ databases">
        <authorList>
            <person name="Pietrasiak N."/>
            <person name="Ward R."/>
            <person name="Stajich J.E."/>
            <person name="Kurbessoian T."/>
        </authorList>
    </citation>
    <scope>NUCLEOTIDE SEQUENCE</scope>
    <source>
        <strain evidence="9">GSE-TBD4-15B</strain>
    </source>
</reference>
<dbReference type="Gene3D" id="3.90.650.10">
    <property type="entry name" value="PurM-like C-terminal domain"/>
    <property type="match status" value="1"/>
</dbReference>
<evidence type="ECO:0000256" key="3">
    <source>
        <dbReference type="ARBA" id="ARBA00022777"/>
    </source>
</evidence>
<dbReference type="InterPro" id="IPR036676">
    <property type="entry name" value="PurM-like_C_sf"/>
</dbReference>
<keyword evidence="1 9" id="KW-0808">Transferase</keyword>
<dbReference type="GO" id="GO:0016260">
    <property type="term" value="P:selenocysteine biosynthetic process"/>
    <property type="evidence" value="ECO:0007669"/>
    <property type="project" value="TreeGrafter"/>
</dbReference>
<keyword evidence="3" id="KW-0418">Kinase</keyword>
<dbReference type="InterPro" id="IPR004536">
    <property type="entry name" value="SPS/SelD"/>
</dbReference>
<evidence type="ECO:0000313" key="10">
    <source>
        <dbReference type="Proteomes" id="UP000707356"/>
    </source>
</evidence>
<dbReference type="Proteomes" id="UP000707356">
    <property type="component" value="Unassembled WGS sequence"/>
</dbReference>
<dbReference type="InterPro" id="IPR010918">
    <property type="entry name" value="PurM-like_C_dom"/>
</dbReference>
<dbReference type="PRINTS" id="PR00368">
    <property type="entry name" value="FADPNR"/>
</dbReference>
<dbReference type="CDD" id="cd02195">
    <property type="entry name" value="SelD"/>
    <property type="match status" value="1"/>
</dbReference>
<keyword evidence="4" id="KW-0067">ATP-binding</keyword>
<dbReference type="InterPro" id="IPR036921">
    <property type="entry name" value="PurM-like_N_sf"/>
</dbReference>